<sequence length="70" mass="7978">MLKQAIKLSDKCSVDYAVNRLTDEYSERKLTGKYDKFFKNAVLIGESVDSAVDRALIAELDCLLQHLVRE</sequence>
<dbReference type="AlphaFoldDB" id="A0A2X0K8M5"/>
<organism evidence="1 2">
    <name type="scientific">Microbotryum saponariae</name>
    <dbReference type="NCBI Taxonomy" id="289078"/>
    <lineage>
        <taxon>Eukaryota</taxon>
        <taxon>Fungi</taxon>
        <taxon>Dikarya</taxon>
        <taxon>Basidiomycota</taxon>
        <taxon>Pucciniomycotina</taxon>
        <taxon>Microbotryomycetes</taxon>
        <taxon>Microbotryales</taxon>
        <taxon>Microbotryaceae</taxon>
        <taxon>Microbotryum</taxon>
    </lineage>
</organism>
<dbReference type="Proteomes" id="UP000249723">
    <property type="component" value="Unassembled WGS sequence"/>
</dbReference>
<accession>A0A2X0K8M5</accession>
<reference evidence="2" key="1">
    <citation type="submission" date="2016-10" db="EMBL/GenBank/DDBJ databases">
        <authorList>
            <person name="Jeantristanb JTB J.-T."/>
            <person name="Ricardo R."/>
        </authorList>
    </citation>
    <scope>NUCLEOTIDE SEQUENCE [LARGE SCALE GENOMIC DNA]</scope>
</reference>
<keyword evidence="2" id="KW-1185">Reference proteome</keyword>
<gene>
    <name evidence="1" type="ORF">BZ3500_MVSOF-1268-A1-R1_CHR1-1G01181</name>
</gene>
<proteinExistence type="predicted"/>
<name>A0A2X0K8M5_9BASI</name>
<dbReference type="STRING" id="289078.A0A2X0K8M5"/>
<dbReference type="EMBL" id="FMWP01000013">
    <property type="protein sequence ID" value="SCZ89442.1"/>
    <property type="molecule type" value="Genomic_DNA"/>
</dbReference>
<evidence type="ECO:0000313" key="1">
    <source>
        <dbReference type="EMBL" id="SCZ89442.1"/>
    </source>
</evidence>
<evidence type="ECO:0000313" key="2">
    <source>
        <dbReference type="Proteomes" id="UP000249723"/>
    </source>
</evidence>
<protein>
    <submittedName>
        <fullName evidence="1">BZ3500_MvSof-1268-A1-R1_Chr1-1g01181 protein</fullName>
    </submittedName>
</protein>